<gene>
    <name evidence="5" type="ORF">IQ247_31670</name>
</gene>
<dbReference type="RefSeq" id="WP_193926190.1">
    <property type="nucleotide sequence ID" value="NZ_JADEWL010000275.1"/>
</dbReference>
<dbReference type="PROSITE" id="PS00041">
    <property type="entry name" value="HTH_ARAC_FAMILY_1"/>
    <property type="match status" value="1"/>
</dbReference>
<dbReference type="SMART" id="SM00342">
    <property type="entry name" value="HTH_ARAC"/>
    <property type="match status" value="1"/>
</dbReference>
<keyword evidence="2" id="KW-0238">DNA-binding</keyword>
<keyword evidence="3" id="KW-0804">Transcription</keyword>
<evidence type="ECO:0000256" key="1">
    <source>
        <dbReference type="ARBA" id="ARBA00023015"/>
    </source>
</evidence>
<evidence type="ECO:0000259" key="4">
    <source>
        <dbReference type="PROSITE" id="PS01124"/>
    </source>
</evidence>
<dbReference type="GO" id="GO:0043565">
    <property type="term" value="F:sequence-specific DNA binding"/>
    <property type="evidence" value="ECO:0007669"/>
    <property type="project" value="InterPro"/>
</dbReference>
<name>A0A8J7F958_9CYAN</name>
<dbReference type="InterPro" id="IPR020449">
    <property type="entry name" value="Tscrpt_reg_AraC-type_HTH"/>
</dbReference>
<sequence>MTIKISQSDYWQLMEQNQQLNKNSSIDSQDIICQYPQELGKGYYREIQLREGLELVIENNQLHDDLIIECPERQHPLEFHFQISGSFSDNRVCCNDAGEYFFYGSGIAPQEQCQTSSKQQILYVNVHMQPELFYSFFGENISDIRKELNYLLRNKKEDYYYYSTGKTTAQMQVAVQQILQCPYEKITKRMFLESKVLELMALLVEQTQQPKSATTSSHNFNSEDLERLHYAKEILQHSFENPPSLLQLAHQVGLNDYKLKLGFRQVFQTTVFGYLQTYRMELAKELLATKTMSVQQVARKVGYAHAGYFSAAFKRKYGVNPKSYQKNYILSA</sequence>
<dbReference type="InterPro" id="IPR009057">
    <property type="entry name" value="Homeodomain-like_sf"/>
</dbReference>
<evidence type="ECO:0000313" key="5">
    <source>
        <dbReference type="EMBL" id="MBE9217158.1"/>
    </source>
</evidence>
<organism evidence="5 6">
    <name type="scientific">Plectonema cf. radiosum LEGE 06105</name>
    <dbReference type="NCBI Taxonomy" id="945769"/>
    <lineage>
        <taxon>Bacteria</taxon>
        <taxon>Bacillati</taxon>
        <taxon>Cyanobacteriota</taxon>
        <taxon>Cyanophyceae</taxon>
        <taxon>Oscillatoriophycideae</taxon>
        <taxon>Oscillatoriales</taxon>
        <taxon>Microcoleaceae</taxon>
        <taxon>Plectonema</taxon>
    </lineage>
</organism>
<keyword evidence="1" id="KW-0805">Transcription regulation</keyword>
<evidence type="ECO:0000256" key="2">
    <source>
        <dbReference type="ARBA" id="ARBA00023125"/>
    </source>
</evidence>
<reference evidence="5" key="1">
    <citation type="submission" date="2020-10" db="EMBL/GenBank/DDBJ databases">
        <authorList>
            <person name="Castelo-Branco R."/>
            <person name="Eusebio N."/>
            <person name="Adriana R."/>
            <person name="Vieira A."/>
            <person name="Brugerolle De Fraissinette N."/>
            <person name="Rezende De Castro R."/>
            <person name="Schneider M.P."/>
            <person name="Vasconcelos V."/>
            <person name="Leao P.N."/>
        </authorList>
    </citation>
    <scope>NUCLEOTIDE SEQUENCE</scope>
    <source>
        <strain evidence="5">LEGE 06105</strain>
    </source>
</reference>
<dbReference type="Pfam" id="PF12833">
    <property type="entry name" value="HTH_18"/>
    <property type="match status" value="1"/>
</dbReference>
<evidence type="ECO:0000313" key="6">
    <source>
        <dbReference type="Proteomes" id="UP000620559"/>
    </source>
</evidence>
<dbReference type="SUPFAM" id="SSF46689">
    <property type="entry name" value="Homeodomain-like"/>
    <property type="match status" value="2"/>
</dbReference>
<evidence type="ECO:0000256" key="3">
    <source>
        <dbReference type="ARBA" id="ARBA00023163"/>
    </source>
</evidence>
<dbReference type="Gene3D" id="1.10.10.60">
    <property type="entry name" value="Homeodomain-like"/>
    <property type="match status" value="2"/>
</dbReference>
<comment type="caution">
    <text evidence="5">The sequence shown here is derived from an EMBL/GenBank/DDBJ whole genome shotgun (WGS) entry which is preliminary data.</text>
</comment>
<proteinExistence type="predicted"/>
<accession>A0A8J7F958</accession>
<dbReference type="PROSITE" id="PS01124">
    <property type="entry name" value="HTH_ARAC_FAMILY_2"/>
    <property type="match status" value="1"/>
</dbReference>
<dbReference type="Proteomes" id="UP000620559">
    <property type="component" value="Unassembled WGS sequence"/>
</dbReference>
<dbReference type="PANTHER" id="PTHR47893">
    <property type="entry name" value="REGULATORY PROTEIN PCHR"/>
    <property type="match status" value="1"/>
</dbReference>
<protein>
    <submittedName>
        <fullName evidence="5">Helix-turn-helix transcriptional regulator</fullName>
    </submittedName>
</protein>
<dbReference type="GO" id="GO:0003700">
    <property type="term" value="F:DNA-binding transcription factor activity"/>
    <property type="evidence" value="ECO:0007669"/>
    <property type="project" value="InterPro"/>
</dbReference>
<dbReference type="InterPro" id="IPR018060">
    <property type="entry name" value="HTH_AraC"/>
</dbReference>
<keyword evidence="6" id="KW-1185">Reference proteome</keyword>
<dbReference type="PANTHER" id="PTHR47893:SF1">
    <property type="entry name" value="REGULATORY PROTEIN PCHR"/>
    <property type="match status" value="1"/>
</dbReference>
<dbReference type="EMBL" id="JADEWL010000275">
    <property type="protein sequence ID" value="MBE9217158.1"/>
    <property type="molecule type" value="Genomic_DNA"/>
</dbReference>
<dbReference type="AlphaFoldDB" id="A0A8J7F958"/>
<feature type="domain" description="HTH araC/xylS-type" evidence="4">
    <location>
        <begin position="229"/>
        <end position="327"/>
    </location>
</feature>
<dbReference type="InterPro" id="IPR018062">
    <property type="entry name" value="HTH_AraC-typ_CS"/>
</dbReference>
<dbReference type="PRINTS" id="PR00032">
    <property type="entry name" value="HTHARAC"/>
</dbReference>
<dbReference type="InterPro" id="IPR053142">
    <property type="entry name" value="PchR_regulatory_protein"/>
</dbReference>